<dbReference type="InParanoid" id="A0A2V0NXX0"/>
<evidence type="ECO:0000256" key="10">
    <source>
        <dbReference type="ARBA" id="ARBA00023274"/>
    </source>
</evidence>
<dbReference type="GO" id="GO:0016020">
    <property type="term" value="C:membrane"/>
    <property type="evidence" value="ECO:0007669"/>
    <property type="project" value="UniProtKB-SubCell"/>
</dbReference>
<evidence type="ECO:0000256" key="5">
    <source>
        <dbReference type="ARBA" id="ARBA00022692"/>
    </source>
</evidence>
<dbReference type="NCBIfam" id="TIGR01079">
    <property type="entry name" value="rplX_bact"/>
    <property type="match status" value="1"/>
</dbReference>
<evidence type="ECO:0000256" key="3">
    <source>
        <dbReference type="ARBA" id="ARBA00010618"/>
    </source>
</evidence>
<keyword evidence="9 11" id="KW-0472">Membrane</keyword>
<feature type="repeat" description="Solcar" evidence="11">
    <location>
        <begin position="775"/>
        <end position="858"/>
    </location>
</feature>
<evidence type="ECO:0000256" key="6">
    <source>
        <dbReference type="ARBA" id="ARBA00022737"/>
    </source>
</evidence>
<dbReference type="InterPro" id="IPR050391">
    <property type="entry name" value="Mito_Metabolite_Transporter"/>
</dbReference>
<evidence type="ECO:0000313" key="14">
    <source>
        <dbReference type="EMBL" id="GBF92466.1"/>
    </source>
</evidence>
<dbReference type="SUPFAM" id="SSF103506">
    <property type="entry name" value="Mitochondrial carrier"/>
    <property type="match status" value="1"/>
</dbReference>
<gene>
    <name evidence="14" type="ORF">Rsub_04570</name>
</gene>
<dbReference type="InterPro" id="IPR003256">
    <property type="entry name" value="Ribosomal_uL24"/>
</dbReference>
<dbReference type="InterPro" id="IPR057264">
    <property type="entry name" value="Ribosomal_uL24_C"/>
</dbReference>
<comment type="similarity">
    <text evidence="3">Belongs to the universal ribosomal protein uL24 family.</text>
</comment>
<dbReference type="STRING" id="307507.A0A2V0NXX0"/>
<organism evidence="14 15">
    <name type="scientific">Raphidocelis subcapitata</name>
    <dbReference type="NCBI Taxonomy" id="307507"/>
    <lineage>
        <taxon>Eukaryota</taxon>
        <taxon>Viridiplantae</taxon>
        <taxon>Chlorophyta</taxon>
        <taxon>core chlorophytes</taxon>
        <taxon>Chlorophyceae</taxon>
        <taxon>CS clade</taxon>
        <taxon>Sphaeropleales</taxon>
        <taxon>Selenastraceae</taxon>
        <taxon>Raphidocelis</taxon>
    </lineage>
</organism>
<reference evidence="14 15" key="1">
    <citation type="journal article" date="2018" name="Sci. Rep.">
        <title>Raphidocelis subcapitata (=Pseudokirchneriella subcapitata) provides an insight into genome evolution and environmental adaptations in the Sphaeropleales.</title>
        <authorList>
            <person name="Suzuki S."/>
            <person name="Yamaguchi H."/>
            <person name="Nakajima N."/>
            <person name="Kawachi M."/>
        </authorList>
    </citation>
    <scope>NUCLEOTIDE SEQUENCE [LARGE SCALE GENOMIC DNA]</scope>
    <source>
        <strain evidence="14 15">NIES-35</strain>
    </source>
</reference>
<dbReference type="Gene3D" id="2.30.30.30">
    <property type="match status" value="1"/>
</dbReference>
<dbReference type="Proteomes" id="UP000247498">
    <property type="component" value="Unassembled WGS sequence"/>
</dbReference>
<feature type="region of interest" description="Disordered" evidence="12">
    <location>
        <begin position="116"/>
        <end position="160"/>
    </location>
</feature>
<proteinExistence type="inferred from homology"/>
<keyword evidence="10" id="KW-0687">Ribonucleoprotein</keyword>
<dbReference type="InterPro" id="IPR008991">
    <property type="entry name" value="Translation_prot_SH3-like_sf"/>
</dbReference>
<dbReference type="SUPFAM" id="SSF50104">
    <property type="entry name" value="Translation proteins SH3-like domain"/>
    <property type="match status" value="1"/>
</dbReference>
<evidence type="ECO:0000256" key="2">
    <source>
        <dbReference type="ARBA" id="ARBA00006375"/>
    </source>
</evidence>
<dbReference type="EMBL" id="BDRX01000032">
    <property type="protein sequence ID" value="GBF92466.1"/>
    <property type="molecule type" value="Genomic_DNA"/>
</dbReference>
<dbReference type="InterPro" id="IPR005824">
    <property type="entry name" value="KOW"/>
</dbReference>
<dbReference type="HAMAP" id="MF_01326_B">
    <property type="entry name" value="Ribosomal_uL24_B"/>
    <property type="match status" value="1"/>
</dbReference>
<evidence type="ECO:0000256" key="9">
    <source>
        <dbReference type="ARBA" id="ARBA00023136"/>
    </source>
</evidence>
<keyword evidence="7" id="KW-0689">Ribosomal protein</keyword>
<dbReference type="CDD" id="cd06089">
    <property type="entry name" value="KOW_RPL26"/>
    <property type="match status" value="1"/>
</dbReference>
<evidence type="ECO:0000256" key="1">
    <source>
        <dbReference type="ARBA" id="ARBA00004141"/>
    </source>
</evidence>
<dbReference type="Pfam" id="PF00467">
    <property type="entry name" value="KOW"/>
    <property type="match status" value="1"/>
</dbReference>
<feature type="compositionally biased region" description="Gly residues" evidence="12">
    <location>
        <begin position="406"/>
        <end position="417"/>
    </location>
</feature>
<feature type="region of interest" description="Disordered" evidence="12">
    <location>
        <begin position="377"/>
        <end position="421"/>
    </location>
</feature>
<evidence type="ECO:0000259" key="13">
    <source>
        <dbReference type="SMART" id="SM00739"/>
    </source>
</evidence>
<keyword evidence="8" id="KW-1133">Transmembrane helix</keyword>
<feature type="domain" description="KOW" evidence="13">
    <location>
        <begin position="19"/>
        <end position="46"/>
    </location>
</feature>
<dbReference type="GO" id="GO:0003723">
    <property type="term" value="F:RNA binding"/>
    <property type="evidence" value="ECO:0007669"/>
    <property type="project" value="InterPro"/>
</dbReference>
<evidence type="ECO:0000256" key="8">
    <source>
        <dbReference type="ARBA" id="ARBA00022989"/>
    </source>
</evidence>
<keyword evidence="4" id="KW-0813">Transport</keyword>
<evidence type="ECO:0000256" key="11">
    <source>
        <dbReference type="PROSITE-ProRule" id="PRU00282"/>
    </source>
</evidence>
<dbReference type="Gene3D" id="1.50.40.10">
    <property type="entry name" value="Mitochondrial carrier domain"/>
    <property type="match status" value="1"/>
</dbReference>
<dbReference type="Pfam" id="PF00153">
    <property type="entry name" value="Mito_carr"/>
    <property type="match status" value="3"/>
</dbReference>
<dbReference type="SMART" id="SM00739">
    <property type="entry name" value="KOW"/>
    <property type="match status" value="1"/>
</dbReference>
<dbReference type="AlphaFoldDB" id="A0A2V0NXX0"/>
<evidence type="ECO:0000256" key="12">
    <source>
        <dbReference type="SAM" id="MobiDB-lite"/>
    </source>
</evidence>
<dbReference type="InterPro" id="IPR014722">
    <property type="entry name" value="Rib_uL2_dom2"/>
</dbReference>
<protein>
    <submittedName>
        <fullName evidence="14">Mitochondrial carrier protein</fullName>
    </submittedName>
</protein>
<dbReference type="GO" id="GO:0006412">
    <property type="term" value="P:translation"/>
    <property type="evidence" value="ECO:0007669"/>
    <property type="project" value="InterPro"/>
</dbReference>
<comment type="caution">
    <text evidence="14">The sequence shown here is derived from an EMBL/GenBank/DDBJ whole genome shotgun (WGS) entry which is preliminary data.</text>
</comment>
<comment type="similarity">
    <text evidence="2">Belongs to the mitochondrial carrier (TC 2.A.29) family.</text>
</comment>
<feature type="compositionally biased region" description="Gly residues" evidence="12">
    <location>
        <begin position="145"/>
        <end position="156"/>
    </location>
</feature>
<evidence type="ECO:0000256" key="4">
    <source>
        <dbReference type="ARBA" id="ARBA00022448"/>
    </source>
</evidence>
<dbReference type="Pfam" id="PF17136">
    <property type="entry name" value="ribosomal_L24"/>
    <property type="match status" value="2"/>
</dbReference>
<dbReference type="InterPro" id="IPR018108">
    <property type="entry name" value="MCP_transmembrane"/>
</dbReference>
<dbReference type="GO" id="GO:1990904">
    <property type="term" value="C:ribonucleoprotein complex"/>
    <property type="evidence" value="ECO:0007669"/>
    <property type="project" value="UniProtKB-KW"/>
</dbReference>
<dbReference type="PANTHER" id="PTHR45618">
    <property type="entry name" value="MITOCHONDRIAL DICARBOXYLATE CARRIER-RELATED"/>
    <property type="match status" value="1"/>
</dbReference>
<dbReference type="GO" id="GO:0003735">
    <property type="term" value="F:structural constituent of ribosome"/>
    <property type="evidence" value="ECO:0007669"/>
    <property type="project" value="InterPro"/>
</dbReference>
<comment type="subcellular location">
    <subcellularLocation>
        <location evidence="1">Membrane</location>
        <topology evidence="1">Multi-pass membrane protein</topology>
    </subcellularLocation>
</comment>
<dbReference type="GO" id="GO:0005840">
    <property type="term" value="C:ribosome"/>
    <property type="evidence" value="ECO:0007669"/>
    <property type="project" value="UniProtKB-KW"/>
</dbReference>
<dbReference type="PROSITE" id="PS50920">
    <property type="entry name" value="SOLCAR"/>
    <property type="match status" value="3"/>
</dbReference>
<evidence type="ECO:0000313" key="15">
    <source>
        <dbReference type="Proteomes" id="UP000247498"/>
    </source>
</evidence>
<keyword evidence="6" id="KW-0677">Repeat</keyword>
<name>A0A2V0NXX0_9CHLO</name>
<dbReference type="InterPro" id="IPR023395">
    <property type="entry name" value="MCP_dom_sf"/>
</dbReference>
<keyword evidence="5 11" id="KW-0812">Transmembrane</keyword>
<sequence length="957" mass="95888">MPSKPLKAIKPMFQKDKWRVLRGDLVQITAGKDRGLTGRVLRVIRDTRFPRVIVEGRNMVKKHVRQEGAPGFVVSMEAPLHYSNVMVLDPVTSKPVRTRWVFDVEAGQKLRLTRGKGASRSVLYPPAPHKAHPGPDTPGRRFGGRGRGGALGGGLGIKDTAPDEAQRATLQSRWKDFSPAVGRLHVSAAALGLPQPQARRRLCSCSTGGGAGGAGTAGAAAALPLGFAAAALLARRGGGVAAAAAAPGGVRPWWAPARGLAAWAAAVRGVGGGSCSGCCAEGPAIGAAGATQCGSGGSSAGPEGAAAGCTAAATAAAAAAAAAVEGGGAVCRAAAGQQAPLHHSNVMVLDPVTSKPVRTRWVFDVEAGQKLRLTRGKGASRSVLYPPAPHKAHPGPDTPGRRFGGRGRGGALGGGLGIKDTAPDEAQRATLQSRWKDFSPAVGRLHVSAAALGLPQAQARRRLCSCGAGGGAEGAVAALPLGFAAAALLAQRGGGVAAAAAAPGGMRPWWAPARGLAAWAAAVGSGGSAGSGSYSGCCAEGPAIGAAGAGCGAQCGSGGSGAGPEGAAAGCTAAATAAAAAVEGGGALGSARSPYAIRIALEPPAARPASLSPSSRLRAHNPARPSTMVAAAAGGQLLDGVAGIGGAGAAEVEHEPAAWPPLPEPQARVAASAGIAQEVLVSGVSVSIANTVTNPLDMIKTRMQLQPVGQRVGMFKTGAMVVTGEGVLSLWKGLTPSLMRGMFFGGLRLGMYTPAKQWLVERERAANPGAPPVGVSMTTKVLAGTLSGTGAALVCSPTELLKTRMQAAAAGHSTMDVVRDVVRRDGFLGLYRGATPGVVRSSVLTATQCATYDEVKRWIVANTGLGDGLGTQLVTGLATGLVSTAITNPVDVIKTNMFTSGSKSGGPVATAREVYRRAGLRGFGRGFSASYTRLGPQTLCMFLAAEQLRKLTGMDSL</sequence>
<feature type="repeat" description="Solcar" evidence="11">
    <location>
        <begin position="677"/>
        <end position="758"/>
    </location>
</feature>
<keyword evidence="15" id="KW-1185">Reference proteome</keyword>
<accession>A0A2V0NXX0</accession>
<evidence type="ECO:0000256" key="7">
    <source>
        <dbReference type="ARBA" id="ARBA00022980"/>
    </source>
</evidence>
<dbReference type="InterPro" id="IPR041988">
    <property type="entry name" value="Ribosomal_uL24_KOW"/>
</dbReference>
<dbReference type="OrthoDB" id="6703404at2759"/>
<feature type="repeat" description="Solcar" evidence="11">
    <location>
        <begin position="867"/>
        <end position="951"/>
    </location>
</feature>